<name>A0ABN4YNB3_SPOUR</name>
<gene>
    <name evidence="2" type="ORF">SporoS204_04105</name>
</gene>
<protein>
    <submittedName>
        <fullName evidence="2">Uncharacterized protein</fullName>
    </submittedName>
</protein>
<dbReference type="EMBL" id="CP015108">
    <property type="protein sequence ID" value="ARF13439.1"/>
    <property type="molecule type" value="Genomic_DNA"/>
</dbReference>
<dbReference type="RefSeq" id="WP_037562287.1">
    <property type="nucleotide sequence ID" value="NZ_CP015108.1"/>
</dbReference>
<feature type="region of interest" description="Disordered" evidence="1">
    <location>
        <begin position="59"/>
        <end position="78"/>
    </location>
</feature>
<dbReference type="Proteomes" id="UP000192486">
    <property type="component" value="Chromosome"/>
</dbReference>
<feature type="region of interest" description="Disordered" evidence="1">
    <location>
        <begin position="1"/>
        <end position="26"/>
    </location>
</feature>
<feature type="compositionally biased region" description="Basic and acidic residues" evidence="1">
    <location>
        <begin position="1"/>
        <end position="24"/>
    </location>
</feature>
<organism evidence="2 3">
    <name type="scientific">Sporosarcina ureae</name>
    <dbReference type="NCBI Taxonomy" id="1571"/>
    <lineage>
        <taxon>Bacteria</taxon>
        <taxon>Bacillati</taxon>
        <taxon>Bacillota</taxon>
        <taxon>Bacilli</taxon>
        <taxon>Bacillales</taxon>
        <taxon>Caryophanaceae</taxon>
        <taxon>Sporosarcina</taxon>
    </lineage>
</organism>
<reference evidence="2 3" key="1">
    <citation type="submission" date="2016-04" db="EMBL/GenBank/DDBJ databases">
        <title>Comparative Genomics and Epigenetics of Sporosarcina ureae.</title>
        <authorList>
            <person name="Oliver A.S."/>
            <person name="Cooper K.K."/>
        </authorList>
    </citation>
    <scope>NUCLEOTIDE SEQUENCE [LARGE SCALE GENOMIC DNA]</scope>
    <source>
        <strain evidence="2 3">S204</strain>
    </source>
</reference>
<sequence length="78" mass="8737">MADLSKEQRTTVEQREQYGRELDARNAAMENIEVPLENRALADHEIPPPLTEEEVRAKVGNQNYQNATDDNAPTSIGS</sequence>
<evidence type="ECO:0000256" key="1">
    <source>
        <dbReference type="SAM" id="MobiDB-lite"/>
    </source>
</evidence>
<feature type="compositionally biased region" description="Polar residues" evidence="1">
    <location>
        <begin position="60"/>
        <end position="78"/>
    </location>
</feature>
<evidence type="ECO:0000313" key="2">
    <source>
        <dbReference type="EMBL" id="ARF13439.1"/>
    </source>
</evidence>
<proteinExistence type="predicted"/>
<evidence type="ECO:0000313" key="3">
    <source>
        <dbReference type="Proteomes" id="UP000192486"/>
    </source>
</evidence>
<keyword evidence="3" id="KW-1185">Reference proteome</keyword>
<accession>A0ABN4YNB3</accession>